<keyword evidence="6" id="KW-1185">Reference proteome</keyword>
<keyword evidence="5" id="KW-0645">Protease</keyword>
<dbReference type="Pfam" id="PF01145">
    <property type="entry name" value="Band_7"/>
    <property type="match status" value="1"/>
</dbReference>
<dbReference type="PANTHER" id="PTHR43327">
    <property type="entry name" value="STOMATIN-LIKE PROTEIN 2, MITOCHONDRIAL"/>
    <property type="match status" value="1"/>
</dbReference>
<dbReference type="CDD" id="cd03407">
    <property type="entry name" value="SPFH_like_u4"/>
    <property type="match status" value="1"/>
</dbReference>
<dbReference type="InterPro" id="IPR050710">
    <property type="entry name" value="Band7/mec-2_domain"/>
</dbReference>
<dbReference type="GeneID" id="94369868"/>
<organism evidence="5 6">
    <name type="scientific">Mesonia mobilis</name>
    <dbReference type="NCBI Taxonomy" id="369791"/>
    <lineage>
        <taxon>Bacteria</taxon>
        <taxon>Pseudomonadati</taxon>
        <taxon>Bacteroidota</taxon>
        <taxon>Flavobacteriia</taxon>
        <taxon>Flavobacteriales</taxon>
        <taxon>Flavobacteriaceae</taxon>
        <taxon>Mesonia</taxon>
    </lineage>
</organism>
<gene>
    <name evidence="5" type="ORF">GCM10008088_22040</name>
</gene>
<proteinExistence type="predicted"/>
<accession>A0ABQ3C2N3</accession>
<dbReference type="EMBL" id="BMWY01000006">
    <property type="protein sequence ID" value="GGZ60138.1"/>
    <property type="molecule type" value="Genomic_DNA"/>
</dbReference>
<keyword evidence="3" id="KW-1133">Transmembrane helix</keyword>
<comment type="caution">
    <text evidence="5">The sequence shown here is derived from an EMBL/GenBank/DDBJ whole genome shotgun (WGS) entry which is preliminary data.</text>
</comment>
<feature type="transmembrane region" description="Helical" evidence="3">
    <location>
        <begin position="6"/>
        <end position="24"/>
    </location>
</feature>
<evidence type="ECO:0000256" key="2">
    <source>
        <dbReference type="SAM" id="MobiDB-lite"/>
    </source>
</evidence>
<keyword evidence="3" id="KW-0812">Transmembrane</keyword>
<feature type="region of interest" description="Disordered" evidence="2">
    <location>
        <begin position="300"/>
        <end position="333"/>
    </location>
</feature>
<dbReference type="GO" id="GO:0008233">
    <property type="term" value="F:peptidase activity"/>
    <property type="evidence" value="ECO:0007669"/>
    <property type="project" value="UniProtKB-KW"/>
</dbReference>
<dbReference type="PANTHER" id="PTHR43327:SF10">
    <property type="entry name" value="STOMATIN-LIKE PROTEIN 2, MITOCHONDRIAL"/>
    <property type="match status" value="1"/>
</dbReference>
<evidence type="ECO:0000259" key="4">
    <source>
        <dbReference type="SMART" id="SM00244"/>
    </source>
</evidence>
<dbReference type="GO" id="GO:0006508">
    <property type="term" value="P:proteolysis"/>
    <property type="evidence" value="ECO:0007669"/>
    <property type="project" value="UniProtKB-KW"/>
</dbReference>
<dbReference type="InterPro" id="IPR001107">
    <property type="entry name" value="Band_7"/>
</dbReference>
<dbReference type="Proteomes" id="UP000615593">
    <property type="component" value="Unassembled WGS sequence"/>
</dbReference>
<dbReference type="InterPro" id="IPR036013">
    <property type="entry name" value="Band_7/SPFH_dom_sf"/>
</dbReference>
<name>A0ABQ3C2N3_9FLAO</name>
<evidence type="ECO:0000256" key="1">
    <source>
        <dbReference type="ARBA" id="ARBA00004167"/>
    </source>
</evidence>
<dbReference type="RefSeq" id="WP_027885254.1">
    <property type="nucleotide sequence ID" value="NZ_BMWY01000006.1"/>
</dbReference>
<feature type="domain" description="Band 7" evidence="4">
    <location>
        <begin position="19"/>
        <end position="178"/>
    </location>
</feature>
<dbReference type="SMART" id="SM00244">
    <property type="entry name" value="PHB"/>
    <property type="match status" value="1"/>
</dbReference>
<dbReference type="Gene3D" id="3.30.479.30">
    <property type="entry name" value="Band 7 domain"/>
    <property type="match status" value="1"/>
</dbReference>
<keyword evidence="3" id="KW-0472">Membrane</keyword>
<keyword evidence="5" id="KW-0378">Hydrolase</keyword>
<sequence>MGVFFTGFIIFLGLIILITGIFTVKQQTAAVVERFGKFNSIRNSGLQFKIPVFDKIAGRLNLKIQQLDVIVETKTKDDVFVRLKISVQFQVIKMKVYDAFYKLENPHDQITSYVFDVVRAEVPKMKLDDVFERKDDIANAVKLELNDAMVDYGYDIIKTLVTDIDPDVQVKAAMNRINASEREKVAAEYEAEAERIKIVAKARAEAESKRLQGQGIADQRREIARGLEESVDVLNNVGINSQEASALIVVTQHYDTLQSLGEETDTNLILLPNSPQAGSDMLNNMIASFVASNQIGEKMKEQNKVKGIASTAKKAKPKRQNPPMDDDEYRSEE</sequence>
<comment type="subcellular location">
    <subcellularLocation>
        <location evidence="1">Membrane</location>
        <topology evidence="1">Single-pass membrane protein</topology>
    </subcellularLocation>
</comment>
<evidence type="ECO:0000313" key="5">
    <source>
        <dbReference type="EMBL" id="GGZ60138.1"/>
    </source>
</evidence>
<feature type="compositionally biased region" description="Acidic residues" evidence="2">
    <location>
        <begin position="324"/>
        <end position="333"/>
    </location>
</feature>
<evidence type="ECO:0000256" key="3">
    <source>
        <dbReference type="SAM" id="Phobius"/>
    </source>
</evidence>
<evidence type="ECO:0000313" key="6">
    <source>
        <dbReference type="Proteomes" id="UP000615593"/>
    </source>
</evidence>
<dbReference type="SUPFAM" id="SSF117892">
    <property type="entry name" value="Band 7/SPFH domain"/>
    <property type="match status" value="1"/>
</dbReference>
<reference evidence="6" key="1">
    <citation type="journal article" date="2019" name="Int. J. Syst. Evol. Microbiol.">
        <title>The Global Catalogue of Microorganisms (GCM) 10K type strain sequencing project: providing services to taxonomists for standard genome sequencing and annotation.</title>
        <authorList>
            <consortium name="The Broad Institute Genomics Platform"/>
            <consortium name="The Broad Institute Genome Sequencing Center for Infectious Disease"/>
            <person name="Wu L."/>
            <person name="Ma J."/>
        </authorList>
    </citation>
    <scope>NUCLEOTIDE SEQUENCE [LARGE SCALE GENOMIC DNA]</scope>
    <source>
        <strain evidence="6">KCTC 12708</strain>
    </source>
</reference>
<protein>
    <submittedName>
        <fullName evidence="5">Protease</fullName>
    </submittedName>
</protein>